<dbReference type="GO" id="GO:0003700">
    <property type="term" value="F:DNA-binding transcription factor activity"/>
    <property type="evidence" value="ECO:0007669"/>
    <property type="project" value="InterPro"/>
</dbReference>
<evidence type="ECO:0000256" key="6">
    <source>
        <dbReference type="ARBA" id="ARBA00023015"/>
    </source>
</evidence>
<evidence type="ECO:0000313" key="11">
    <source>
        <dbReference type="Proteomes" id="UP000563523"/>
    </source>
</evidence>
<dbReference type="PANTHER" id="PTHR33202:SF1">
    <property type="entry name" value="FERRIC UPTAKE REGULATION PROTEIN"/>
    <property type="match status" value="1"/>
</dbReference>
<evidence type="ECO:0000313" key="10">
    <source>
        <dbReference type="EMBL" id="NVY96399.1"/>
    </source>
</evidence>
<keyword evidence="11" id="KW-1185">Reference proteome</keyword>
<organism evidence="10 11">
    <name type="scientific">Bombilactobacillus apium</name>
    <dbReference type="NCBI Taxonomy" id="2675299"/>
    <lineage>
        <taxon>Bacteria</taxon>
        <taxon>Bacillati</taxon>
        <taxon>Bacillota</taxon>
        <taxon>Bacilli</taxon>
        <taxon>Lactobacillales</taxon>
        <taxon>Lactobacillaceae</taxon>
        <taxon>Bombilactobacillus</taxon>
    </lineage>
</organism>
<keyword evidence="7" id="KW-0238">DNA-binding</keyword>
<dbReference type="Gene3D" id="1.10.10.10">
    <property type="entry name" value="Winged helix-like DNA-binding domain superfamily/Winged helix DNA-binding domain"/>
    <property type="match status" value="1"/>
</dbReference>
<protein>
    <submittedName>
        <fullName evidence="10">Transcriptional repressor</fullName>
    </submittedName>
</protein>
<keyword evidence="4" id="KW-0678">Repressor</keyword>
<gene>
    <name evidence="10" type="ORF">HU830_04325</name>
</gene>
<keyword evidence="9" id="KW-0479">Metal-binding</keyword>
<evidence type="ECO:0000256" key="1">
    <source>
        <dbReference type="ARBA" id="ARBA00004496"/>
    </source>
</evidence>
<feature type="binding site" evidence="9">
    <location>
        <position position="135"/>
    </location>
    <ligand>
        <name>Zn(2+)</name>
        <dbReference type="ChEBI" id="CHEBI:29105"/>
    </ligand>
</feature>
<comment type="subcellular location">
    <subcellularLocation>
        <location evidence="1">Cytoplasm</location>
    </subcellularLocation>
</comment>
<dbReference type="InterPro" id="IPR036390">
    <property type="entry name" value="WH_DNA-bd_sf"/>
</dbReference>
<evidence type="ECO:0000256" key="9">
    <source>
        <dbReference type="PIRSR" id="PIRSR602481-1"/>
    </source>
</evidence>
<dbReference type="InterPro" id="IPR036388">
    <property type="entry name" value="WH-like_DNA-bd_sf"/>
</dbReference>
<reference evidence="10 11" key="1">
    <citation type="submission" date="2020-06" db="EMBL/GenBank/DDBJ databases">
        <authorList>
            <person name="Kang J."/>
        </authorList>
    </citation>
    <scope>NUCLEOTIDE SEQUENCE [LARGE SCALE GENOMIC DNA]</scope>
    <source>
        <strain evidence="10 11">DCY120</strain>
    </source>
</reference>
<feature type="binding site" evidence="9">
    <location>
        <position position="98"/>
    </location>
    <ligand>
        <name>Zn(2+)</name>
        <dbReference type="ChEBI" id="CHEBI:29105"/>
    </ligand>
</feature>
<evidence type="ECO:0000256" key="5">
    <source>
        <dbReference type="ARBA" id="ARBA00022833"/>
    </source>
</evidence>
<dbReference type="GO" id="GO:0045892">
    <property type="term" value="P:negative regulation of DNA-templated transcription"/>
    <property type="evidence" value="ECO:0007669"/>
    <property type="project" value="TreeGrafter"/>
</dbReference>
<evidence type="ECO:0000256" key="7">
    <source>
        <dbReference type="ARBA" id="ARBA00023125"/>
    </source>
</evidence>
<dbReference type="Pfam" id="PF01475">
    <property type="entry name" value="FUR"/>
    <property type="match status" value="1"/>
</dbReference>
<dbReference type="InterPro" id="IPR002481">
    <property type="entry name" value="FUR"/>
</dbReference>
<comment type="caution">
    <text evidence="10">The sequence shown here is derived from an EMBL/GenBank/DDBJ whole genome shotgun (WGS) entry which is preliminary data.</text>
</comment>
<feature type="binding site" evidence="9">
    <location>
        <position position="138"/>
    </location>
    <ligand>
        <name>Zn(2+)</name>
        <dbReference type="ChEBI" id="CHEBI:29105"/>
    </ligand>
</feature>
<evidence type="ECO:0000256" key="4">
    <source>
        <dbReference type="ARBA" id="ARBA00022491"/>
    </source>
</evidence>
<comment type="similarity">
    <text evidence="2">Belongs to the Fur family.</text>
</comment>
<dbReference type="InterPro" id="IPR043135">
    <property type="entry name" value="Fur_C"/>
</dbReference>
<comment type="cofactor">
    <cofactor evidence="9">
        <name>Zn(2+)</name>
        <dbReference type="ChEBI" id="CHEBI:29105"/>
    </cofactor>
    <text evidence="9">Binds 1 zinc ion per subunit.</text>
</comment>
<dbReference type="EMBL" id="JABZEC010000003">
    <property type="protein sequence ID" value="NVY96399.1"/>
    <property type="molecule type" value="Genomic_DNA"/>
</dbReference>
<dbReference type="GO" id="GO:0000976">
    <property type="term" value="F:transcription cis-regulatory region binding"/>
    <property type="evidence" value="ECO:0007669"/>
    <property type="project" value="TreeGrafter"/>
</dbReference>
<evidence type="ECO:0000256" key="8">
    <source>
        <dbReference type="ARBA" id="ARBA00023163"/>
    </source>
</evidence>
<evidence type="ECO:0000256" key="3">
    <source>
        <dbReference type="ARBA" id="ARBA00022490"/>
    </source>
</evidence>
<dbReference type="GO" id="GO:0008270">
    <property type="term" value="F:zinc ion binding"/>
    <property type="evidence" value="ECO:0007669"/>
    <property type="project" value="TreeGrafter"/>
</dbReference>
<accession>A0A850R026</accession>
<sequence length="146" mass="17175">MTTIDPALVVLTEHHYKITKQRRCLLTYLAQHADHYLSLTALDDHLRQQFPKMSHDTVYRNIKEMQPLGVVETKMFPSGLWVKFQCDFQAEKHSHFICQECGRTLAINLPDHFIQQPQLQNYQINSYNLEIWGLCEQCQIKSATRN</sequence>
<dbReference type="RefSeq" id="WP_176942560.1">
    <property type="nucleotide sequence ID" value="NZ_JABZEC010000003.1"/>
</dbReference>
<dbReference type="SUPFAM" id="SSF46785">
    <property type="entry name" value="Winged helix' DNA-binding domain"/>
    <property type="match status" value="1"/>
</dbReference>
<feature type="binding site" evidence="9">
    <location>
        <position position="101"/>
    </location>
    <ligand>
        <name>Zn(2+)</name>
        <dbReference type="ChEBI" id="CHEBI:29105"/>
    </ligand>
</feature>
<dbReference type="CDD" id="cd07153">
    <property type="entry name" value="Fur_like"/>
    <property type="match status" value="1"/>
</dbReference>
<dbReference type="Gene3D" id="3.30.1490.190">
    <property type="match status" value="1"/>
</dbReference>
<proteinExistence type="inferred from homology"/>
<dbReference type="PANTHER" id="PTHR33202">
    <property type="entry name" value="ZINC UPTAKE REGULATION PROTEIN"/>
    <property type="match status" value="1"/>
</dbReference>
<name>A0A850R026_9LACO</name>
<dbReference type="GO" id="GO:1900376">
    <property type="term" value="P:regulation of secondary metabolite biosynthetic process"/>
    <property type="evidence" value="ECO:0007669"/>
    <property type="project" value="TreeGrafter"/>
</dbReference>
<evidence type="ECO:0000256" key="2">
    <source>
        <dbReference type="ARBA" id="ARBA00007957"/>
    </source>
</evidence>
<dbReference type="Proteomes" id="UP000563523">
    <property type="component" value="Unassembled WGS sequence"/>
</dbReference>
<dbReference type="GO" id="GO:0005737">
    <property type="term" value="C:cytoplasm"/>
    <property type="evidence" value="ECO:0007669"/>
    <property type="project" value="UniProtKB-SubCell"/>
</dbReference>
<keyword evidence="3" id="KW-0963">Cytoplasm</keyword>
<dbReference type="AlphaFoldDB" id="A0A850R026"/>
<keyword evidence="6" id="KW-0805">Transcription regulation</keyword>
<keyword evidence="5 9" id="KW-0862">Zinc</keyword>
<keyword evidence="8" id="KW-0804">Transcription</keyword>